<evidence type="ECO:0000256" key="7">
    <source>
        <dbReference type="ARBA" id="ARBA00023239"/>
    </source>
</evidence>
<dbReference type="Proteomes" id="UP000261231">
    <property type="component" value="Unassembled WGS sequence"/>
</dbReference>
<accession>A0A3E2XPU7</accession>
<dbReference type="GO" id="GO:0016829">
    <property type="term" value="F:lyase activity"/>
    <property type="evidence" value="ECO:0007669"/>
    <property type="project" value="UniProtKB-KW"/>
</dbReference>
<dbReference type="SUPFAM" id="SSF143081">
    <property type="entry name" value="BB1717-like"/>
    <property type="match status" value="1"/>
</dbReference>
<keyword evidence="3" id="KW-0227">DNA damage</keyword>
<dbReference type="GO" id="GO:0006508">
    <property type="term" value="P:proteolysis"/>
    <property type="evidence" value="ECO:0007669"/>
    <property type="project" value="UniProtKB-KW"/>
</dbReference>
<dbReference type="Proteomes" id="UP000260773">
    <property type="component" value="Unassembled WGS sequence"/>
</dbReference>
<evidence type="ECO:0000313" key="11">
    <source>
        <dbReference type="Proteomes" id="UP000260773"/>
    </source>
</evidence>
<dbReference type="PANTHER" id="PTHR13604:SF0">
    <property type="entry name" value="ABASIC SITE PROCESSING PROTEIN HMCES"/>
    <property type="match status" value="1"/>
</dbReference>
<dbReference type="PANTHER" id="PTHR13604">
    <property type="entry name" value="DC12-RELATED"/>
    <property type="match status" value="1"/>
</dbReference>
<keyword evidence="5" id="KW-0190">Covalent protein-DNA linkage</keyword>
<evidence type="ECO:0000256" key="4">
    <source>
        <dbReference type="ARBA" id="ARBA00022801"/>
    </source>
</evidence>
<evidence type="ECO:0000313" key="9">
    <source>
        <dbReference type="EMBL" id="RGB78947.1"/>
    </source>
</evidence>
<evidence type="ECO:0000256" key="2">
    <source>
        <dbReference type="ARBA" id="ARBA00022670"/>
    </source>
</evidence>
<dbReference type="InterPro" id="IPR036590">
    <property type="entry name" value="SRAP-like"/>
</dbReference>
<dbReference type="RefSeq" id="WP_012744277.1">
    <property type="nucleotide sequence ID" value="NZ_JAAXCM010000031.1"/>
</dbReference>
<dbReference type="EC" id="3.4.-.-" evidence="8"/>
<evidence type="ECO:0000256" key="1">
    <source>
        <dbReference type="ARBA" id="ARBA00008136"/>
    </source>
</evidence>
<dbReference type="GO" id="GO:0003697">
    <property type="term" value="F:single-stranded DNA binding"/>
    <property type="evidence" value="ECO:0007669"/>
    <property type="project" value="InterPro"/>
</dbReference>
<sequence>MCGRYYIDSDMADEIEKVVHDIDQRIRQEHFAGDIFPTNVAPIIEKSEHGLKLDVCKWGYPLSQGKNLVINARAESVMDKPSFRNGILYHRILIPASGFYEWNRLKEKNTFSRYDAPVLYMAGFCDWFENERRFVIMTTAANESMIKVHDRMPLILEKGQLKDWFDDRKMEQILHQVPVQLKREAEYEQQSLFL</sequence>
<keyword evidence="2 8" id="KW-0645">Protease</keyword>
<name>A0A3E2XPU7_9FIRM</name>
<dbReference type="InterPro" id="IPR003738">
    <property type="entry name" value="SRAP"/>
</dbReference>
<evidence type="ECO:0000256" key="3">
    <source>
        <dbReference type="ARBA" id="ARBA00022763"/>
    </source>
</evidence>
<protein>
    <recommendedName>
        <fullName evidence="8">Abasic site processing protein</fullName>
        <ecNumber evidence="8">3.4.-.-</ecNumber>
    </recommendedName>
</protein>
<dbReference type="GO" id="GO:0008233">
    <property type="term" value="F:peptidase activity"/>
    <property type="evidence" value="ECO:0007669"/>
    <property type="project" value="UniProtKB-KW"/>
</dbReference>
<evidence type="ECO:0000313" key="10">
    <source>
        <dbReference type="EMBL" id="RGC50574.1"/>
    </source>
</evidence>
<dbReference type="Gene3D" id="3.90.1680.10">
    <property type="entry name" value="SOS response associated peptidase-like"/>
    <property type="match status" value="1"/>
</dbReference>
<dbReference type="GeneID" id="69515105"/>
<keyword evidence="7" id="KW-0456">Lyase</keyword>
<comment type="caution">
    <text evidence="10">The sequence shown here is derived from an EMBL/GenBank/DDBJ whole genome shotgun (WGS) entry which is preliminary data.</text>
</comment>
<dbReference type="Pfam" id="PF02586">
    <property type="entry name" value="SRAP"/>
    <property type="match status" value="1"/>
</dbReference>
<evidence type="ECO:0000256" key="5">
    <source>
        <dbReference type="ARBA" id="ARBA00023124"/>
    </source>
</evidence>
<evidence type="ECO:0000256" key="6">
    <source>
        <dbReference type="ARBA" id="ARBA00023125"/>
    </source>
</evidence>
<keyword evidence="4 8" id="KW-0378">Hydrolase</keyword>
<dbReference type="OrthoDB" id="9782620at2"/>
<evidence type="ECO:0000256" key="8">
    <source>
        <dbReference type="RuleBase" id="RU364100"/>
    </source>
</evidence>
<comment type="similarity">
    <text evidence="1 8">Belongs to the SOS response-associated peptidase family.</text>
</comment>
<organism evidence="10 12">
    <name type="scientific">Coprococcus catus</name>
    <dbReference type="NCBI Taxonomy" id="116085"/>
    <lineage>
        <taxon>Bacteria</taxon>
        <taxon>Bacillati</taxon>
        <taxon>Bacillota</taxon>
        <taxon>Clostridia</taxon>
        <taxon>Lachnospirales</taxon>
        <taxon>Lachnospiraceae</taxon>
        <taxon>Coprococcus</taxon>
    </lineage>
</organism>
<keyword evidence="6" id="KW-0238">DNA-binding</keyword>
<dbReference type="AlphaFoldDB" id="A0A3E2XPU7"/>
<dbReference type="GO" id="GO:0106300">
    <property type="term" value="P:protein-DNA covalent cross-linking repair"/>
    <property type="evidence" value="ECO:0007669"/>
    <property type="project" value="InterPro"/>
</dbReference>
<dbReference type="EMBL" id="QVEP01000027">
    <property type="protein sequence ID" value="RGB78947.1"/>
    <property type="molecule type" value="Genomic_DNA"/>
</dbReference>
<reference evidence="11 12" key="1">
    <citation type="submission" date="2018-08" db="EMBL/GenBank/DDBJ databases">
        <title>A genome reference for cultivated species of the human gut microbiota.</title>
        <authorList>
            <person name="Zou Y."/>
            <person name="Xue W."/>
            <person name="Luo G."/>
        </authorList>
    </citation>
    <scope>NUCLEOTIDE SEQUENCE [LARGE SCALE GENOMIC DNA]</scope>
    <source>
        <strain evidence="9 11">AF45-17</strain>
        <strain evidence="10 12">AM28-39</strain>
    </source>
</reference>
<evidence type="ECO:0000313" key="12">
    <source>
        <dbReference type="Proteomes" id="UP000261231"/>
    </source>
</evidence>
<gene>
    <name evidence="9" type="ORF">DW070_10990</name>
    <name evidence="10" type="ORF">DW747_04195</name>
</gene>
<dbReference type="EMBL" id="QVFD01000002">
    <property type="protein sequence ID" value="RGC50574.1"/>
    <property type="molecule type" value="Genomic_DNA"/>
</dbReference>
<proteinExistence type="inferred from homology"/>
<keyword evidence="12" id="KW-1185">Reference proteome</keyword>